<protein>
    <recommendedName>
        <fullName evidence="2">COP9 signalosome complex subunit 6</fullName>
    </recommendedName>
</protein>
<evidence type="ECO:0000256" key="1">
    <source>
        <dbReference type="ARBA" id="ARBA00010893"/>
    </source>
</evidence>
<dbReference type="PROSITE" id="PS50249">
    <property type="entry name" value="MPN"/>
    <property type="match status" value="1"/>
</dbReference>
<dbReference type="GO" id="GO:0000338">
    <property type="term" value="P:protein deneddylation"/>
    <property type="evidence" value="ECO:0007669"/>
    <property type="project" value="InterPro"/>
</dbReference>
<dbReference type="InterPro" id="IPR000555">
    <property type="entry name" value="JAMM/MPN+_dom"/>
</dbReference>
<dbReference type="Pfam" id="PF01398">
    <property type="entry name" value="JAB"/>
    <property type="match status" value="1"/>
</dbReference>
<keyword evidence="2" id="KW-0539">Nucleus</keyword>
<evidence type="ECO:0000256" key="2">
    <source>
        <dbReference type="RuleBase" id="RU367006"/>
    </source>
</evidence>
<gene>
    <name evidence="5" type="ORF">GSTUAT00008468001</name>
</gene>
<sequence>MAEIRDDSLISTHPSTSGLQIALHPLALLTISDYITRHTLRKQTGPMVGALLGTQEGRDIAIEHAYEIIALVDKDQVRIDEEWFDNKLRLFKETHPTLDLLGWFTTTTSPTFDPSLVMVPIHQKMLSYNESAIILCLNPAPNASAGGGGKLPLGIYESIIETEEAAAAGTVESMLKLKFVPLKYTIETGEAEMIGVDFVAKGGFGNATAEASGLESTTEGKVVPKDAKKIKLADEFAEIMKGKGKERERGERAGEETEDKLNVGTQNDECKFSPFLLIMPAVGINVIDGSAVLANLTAKANAIRMLHSRIRLLTNYLSIPPHDKPNHQLLRALKSLTHSRLPLLTPADAGAFRQEQLAEQSDVHLVALLGVLTRSIEEARGVGKKFAGIEATNRANMRMGGSGAAGEPAVWENYGPPKDPTRRGRRENSGSGGGGGSVPFGNYPSNF</sequence>
<dbReference type="AlphaFoldDB" id="A0A292PL06"/>
<dbReference type="GO" id="GO:0008180">
    <property type="term" value="C:COP9 signalosome"/>
    <property type="evidence" value="ECO:0007669"/>
    <property type="project" value="UniProtKB-UniRule"/>
</dbReference>
<dbReference type="SMART" id="SM00232">
    <property type="entry name" value="JAB_MPN"/>
    <property type="match status" value="1"/>
</dbReference>
<dbReference type="Pfam" id="PF13012">
    <property type="entry name" value="MitMem_reg"/>
    <property type="match status" value="1"/>
</dbReference>
<reference evidence="5" key="1">
    <citation type="submission" date="2015-10" db="EMBL/GenBank/DDBJ databases">
        <authorList>
            <person name="Regsiter A."/>
            <person name="william w."/>
        </authorList>
    </citation>
    <scope>NUCLEOTIDE SEQUENCE</scope>
    <source>
        <strain evidence="5">Montdore</strain>
    </source>
</reference>
<keyword evidence="6" id="KW-1185">Reference proteome</keyword>
<comment type="subcellular location">
    <subcellularLocation>
        <location evidence="2">Cytoplasm</location>
    </subcellularLocation>
    <subcellularLocation>
        <location evidence="2">Nucleus</location>
    </subcellularLocation>
</comment>
<dbReference type="InterPro" id="IPR037518">
    <property type="entry name" value="MPN"/>
</dbReference>
<evidence type="ECO:0000259" key="4">
    <source>
        <dbReference type="PROSITE" id="PS50249"/>
    </source>
</evidence>
<dbReference type="GO" id="GO:0005737">
    <property type="term" value="C:cytoplasm"/>
    <property type="evidence" value="ECO:0007669"/>
    <property type="project" value="UniProtKB-SubCell"/>
</dbReference>
<organism evidence="5 6">
    <name type="scientific">Tuber aestivum</name>
    <name type="common">summer truffle</name>
    <dbReference type="NCBI Taxonomy" id="59557"/>
    <lineage>
        <taxon>Eukaryota</taxon>
        <taxon>Fungi</taxon>
        <taxon>Dikarya</taxon>
        <taxon>Ascomycota</taxon>
        <taxon>Pezizomycotina</taxon>
        <taxon>Pezizomycetes</taxon>
        <taxon>Pezizales</taxon>
        <taxon>Tuberaceae</taxon>
        <taxon>Tuber</taxon>
    </lineage>
</organism>
<proteinExistence type="inferred from homology"/>
<dbReference type="Gene3D" id="3.40.140.10">
    <property type="entry name" value="Cytidine Deaminase, domain 2"/>
    <property type="match status" value="1"/>
</dbReference>
<evidence type="ECO:0000313" key="6">
    <source>
        <dbReference type="Proteomes" id="UP001412239"/>
    </source>
</evidence>
<keyword evidence="2" id="KW-0963">Cytoplasm</keyword>
<dbReference type="InterPro" id="IPR024969">
    <property type="entry name" value="EIF3F/CSN6-like_C"/>
</dbReference>
<accession>A0A292PL06</accession>
<feature type="domain" description="MPN" evidence="4">
    <location>
        <begin position="21"/>
        <end position="162"/>
    </location>
</feature>
<comment type="similarity">
    <text evidence="1 2">Belongs to the peptidase M67A family. CSN6 subfamily.</text>
</comment>
<dbReference type="Proteomes" id="UP001412239">
    <property type="component" value="Unassembled WGS sequence"/>
</dbReference>
<feature type="compositionally biased region" description="Basic and acidic residues" evidence="3">
    <location>
        <begin position="419"/>
        <end position="428"/>
    </location>
</feature>
<evidence type="ECO:0000313" key="5">
    <source>
        <dbReference type="EMBL" id="CUS07451.1"/>
    </source>
</evidence>
<comment type="function">
    <text evidence="2">Component of the COP9 signalosome complex (CSN), a complex involved in various cellular and developmental processes.</text>
</comment>
<evidence type="ECO:0000256" key="3">
    <source>
        <dbReference type="SAM" id="MobiDB-lite"/>
    </source>
</evidence>
<dbReference type="CDD" id="cd08063">
    <property type="entry name" value="MPN_CSN6"/>
    <property type="match status" value="1"/>
</dbReference>
<dbReference type="GO" id="GO:0008237">
    <property type="term" value="F:metallopeptidase activity"/>
    <property type="evidence" value="ECO:0007669"/>
    <property type="project" value="InterPro"/>
</dbReference>
<dbReference type="PANTHER" id="PTHR10540:SF8">
    <property type="entry name" value="COP9 SIGNALOSOME COMPLEX SUBUNIT 6"/>
    <property type="match status" value="1"/>
</dbReference>
<dbReference type="PANTHER" id="PTHR10540">
    <property type="entry name" value="EUKARYOTIC TRANSLATION INITIATION FACTOR 3 SUBUNIT F-RELATED"/>
    <property type="match status" value="1"/>
</dbReference>
<name>A0A292PL06_9PEZI</name>
<keyword evidence="2" id="KW-0736">Signalosome</keyword>
<dbReference type="EMBL" id="LN891208">
    <property type="protein sequence ID" value="CUS07451.1"/>
    <property type="molecule type" value="Genomic_DNA"/>
</dbReference>
<feature type="region of interest" description="Disordered" evidence="3">
    <location>
        <begin position="400"/>
        <end position="447"/>
    </location>
</feature>
<dbReference type="InterPro" id="IPR033859">
    <property type="entry name" value="MPN_CSN6"/>
</dbReference>